<evidence type="ECO:0000256" key="4">
    <source>
        <dbReference type="ARBA" id="ARBA00022475"/>
    </source>
</evidence>
<evidence type="ECO:0000313" key="9">
    <source>
        <dbReference type="EMBL" id="ROP45478.1"/>
    </source>
</evidence>
<dbReference type="GO" id="GO:0005886">
    <property type="term" value="C:plasma membrane"/>
    <property type="evidence" value="ECO:0007669"/>
    <property type="project" value="UniProtKB-SubCell"/>
</dbReference>
<keyword evidence="7 8" id="KW-0472">Membrane</keyword>
<sequence>MNEALLGDLTGWQVVLLALAALWAGAVNAVVGSGTLITFPTLVAMGVPPVSATMSNAVGLVAGGVSGTWGYRRELRGQGARAARLIPMSVLGALLGSFLLLHLPASAFETVVPVLVVLAIVLVLLQPRLQAATRRRLERKVAAGATPGAPGTLDSPSAPPAGGRGAQVLLLVLTFVIGVYGGYFTAAQGVLLVGAFGAVLVESLQRINAMKNLLSLVVNVVAAVSYTLVGFDRVLWEAVLVIAVGSLLGGLLGAAVGRRLPPVVLRATIVVLGLVALVFLVLP</sequence>
<proteinExistence type="inferred from homology"/>
<evidence type="ECO:0000256" key="8">
    <source>
        <dbReference type="RuleBase" id="RU363041"/>
    </source>
</evidence>
<organism evidence="9 10">
    <name type="scientific">Pseudokineococcus lusitanus</name>
    <dbReference type="NCBI Taxonomy" id="763993"/>
    <lineage>
        <taxon>Bacteria</taxon>
        <taxon>Bacillati</taxon>
        <taxon>Actinomycetota</taxon>
        <taxon>Actinomycetes</taxon>
        <taxon>Kineosporiales</taxon>
        <taxon>Kineosporiaceae</taxon>
        <taxon>Pseudokineococcus</taxon>
    </lineage>
</organism>
<feature type="transmembrane region" description="Helical" evidence="8">
    <location>
        <begin position="83"/>
        <end position="101"/>
    </location>
</feature>
<evidence type="ECO:0000256" key="2">
    <source>
        <dbReference type="ARBA" id="ARBA00009142"/>
    </source>
</evidence>
<evidence type="ECO:0000313" key="10">
    <source>
        <dbReference type="Proteomes" id="UP000276232"/>
    </source>
</evidence>
<keyword evidence="6 8" id="KW-1133">Transmembrane helix</keyword>
<comment type="similarity">
    <text evidence="2 8">Belongs to the 4-toluene sulfonate uptake permease (TSUP) (TC 2.A.102) family.</text>
</comment>
<comment type="subcellular location">
    <subcellularLocation>
        <location evidence="1 8">Cell membrane</location>
        <topology evidence="1 8">Multi-pass membrane protein</topology>
    </subcellularLocation>
</comment>
<comment type="caution">
    <text evidence="9">The sequence shown here is derived from an EMBL/GenBank/DDBJ whole genome shotgun (WGS) entry which is preliminary data.</text>
</comment>
<name>A0A3N1HSE5_9ACTN</name>
<evidence type="ECO:0000256" key="5">
    <source>
        <dbReference type="ARBA" id="ARBA00022692"/>
    </source>
</evidence>
<keyword evidence="5 8" id="KW-0812">Transmembrane</keyword>
<gene>
    <name evidence="9" type="ORF">EDC03_0080</name>
</gene>
<protein>
    <recommendedName>
        <fullName evidence="8">Probable membrane transporter protein</fullName>
    </recommendedName>
</protein>
<dbReference type="Proteomes" id="UP000276232">
    <property type="component" value="Unassembled WGS sequence"/>
</dbReference>
<evidence type="ECO:0000256" key="7">
    <source>
        <dbReference type="ARBA" id="ARBA00023136"/>
    </source>
</evidence>
<evidence type="ECO:0000256" key="6">
    <source>
        <dbReference type="ARBA" id="ARBA00022989"/>
    </source>
</evidence>
<reference evidence="9 10" key="1">
    <citation type="journal article" date="2015" name="Stand. Genomic Sci.">
        <title>Genomic Encyclopedia of Bacterial and Archaeal Type Strains, Phase III: the genomes of soil and plant-associated and newly described type strains.</title>
        <authorList>
            <person name="Whitman W.B."/>
            <person name="Woyke T."/>
            <person name="Klenk H.P."/>
            <person name="Zhou Y."/>
            <person name="Lilburn T.G."/>
            <person name="Beck B.J."/>
            <person name="De Vos P."/>
            <person name="Vandamme P."/>
            <person name="Eisen J.A."/>
            <person name="Garrity G."/>
            <person name="Hugenholtz P."/>
            <person name="Kyrpides N.C."/>
        </authorList>
    </citation>
    <scope>NUCLEOTIDE SEQUENCE [LARGE SCALE GENOMIC DNA]</scope>
    <source>
        <strain evidence="9 10">CECT 7306</strain>
    </source>
</reference>
<dbReference type="InterPro" id="IPR052017">
    <property type="entry name" value="TSUP"/>
</dbReference>
<dbReference type="AlphaFoldDB" id="A0A3N1HSE5"/>
<dbReference type="PANTHER" id="PTHR30269">
    <property type="entry name" value="TRANSMEMBRANE PROTEIN YFCA"/>
    <property type="match status" value="1"/>
</dbReference>
<dbReference type="EMBL" id="RJKN01000001">
    <property type="protein sequence ID" value="ROP45478.1"/>
    <property type="molecule type" value="Genomic_DNA"/>
</dbReference>
<evidence type="ECO:0000256" key="1">
    <source>
        <dbReference type="ARBA" id="ARBA00004651"/>
    </source>
</evidence>
<dbReference type="InterPro" id="IPR002781">
    <property type="entry name" value="TM_pro_TauE-like"/>
</dbReference>
<feature type="transmembrane region" description="Helical" evidence="8">
    <location>
        <begin position="107"/>
        <end position="125"/>
    </location>
</feature>
<feature type="transmembrane region" description="Helical" evidence="8">
    <location>
        <begin position="263"/>
        <end position="282"/>
    </location>
</feature>
<evidence type="ECO:0000256" key="3">
    <source>
        <dbReference type="ARBA" id="ARBA00022448"/>
    </source>
</evidence>
<dbReference type="InParanoid" id="A0A3N1HSE5"/>
<feature type="transmembrane region" description="Helical" evidence="8">
    <location>
        <begin position="168"/>
        <end position="201"/>
    </location>
</feature>
<keyword evidence="10" id="KW-1185">Reference proteome</keyword>
<feature type="transmembrane region" description="Helical" evidence="8">
    <location>
        <begin position="53"/>
        <end position="71"/>
    </location>
</feature>
<dbReference type="PANTHER" id="PTHR30269:SF0">
    <property type="entry name" value="MEMBRANE TRANSPORTER PROTEIN YFCA-RELATED"/>
    <property type="match status" value="1"/>
</dbReference>
<dbReference type="Pfam" id="PF01925">
    <property type="entry name" value="TauE"/>
    <property type="match status" value="1"/>
</dbReference>
<keyword evidence="4 8" id="KW-1003">Cell membrane</keyword>
<feature type="transmembrane region" description="Helical" evidence="8">
    <location>
        <begin position="238"/>
        <end position="257"/>
    </location>
</feature>
<keyword evidence="3" id="KW-0813">Transport</keyword>
<accession>A0A3N1HSE5</accession>